<evidence type="ECO:0000256" key="3">
    <source>
        <dbReference type="ARBA" id="ARBA00022598"/>
    </source>
</evidence>
<dbReference type="PANTHER" id="PTHR43033:SF1">
    <property type="entry name" value="TRNA(ILE)-LYSIDINE SYNTHASE-RELATED"/>
    <property type="match status" value="1"/>
</dbReference>
<evidence type="ECO:0000256" key="8">
    <source>
        <dbReference type="HAMAP-Rule" id="MF_01161"/>
    </source>
</evidence>
<evidence type="ECO:0000256" key="4">
    <source>
        <dbReference type="ARBA" id="ARBA00022694"/>
    </source>
</evidence>
<feature type="binding site" evidence="8">
    <location>
        <begin position="9"/>
        <end position="14"/>
    </location>
    <ligand>
        <name>ATP</name>
        <dbReference type="ChEBI" id="CHEBI:30616"/>
    </ligand>
</feature>
<dbReference type="SUPFAM" id="SSF56037">
    <property type="entry name" value="PheT/TilS domain"/>
    <property type="match status" value="1"/>
</dbReference>
<evidence type="ECO:0000256" key="6">
    <source>
        <dbReference type="ARBA" id="ARBA00022840"/>
    </source>
</evidence>
<keyword evidence="5 8" id="KW-0547">Nucleotide-binding</keyword>
<dbReference type="RefSeq" id="WP_208059334.1">
    <property type="nucleotide sequence ID" value="NZ_JAGDYP010000009.1"/>
</dbReference>
<dbReference type="Pfam" id="PF01171">
    <property type="entry name" value="ATP_bind_3"/>
    <property type="match status" value="1"/>
</dbReference>
<dbReference type="Pfam" id="PF11734">
    <property type="entry name" value="TilS_C"/>
    <property type="match status" value="1"/>
</dbReference>
<dbReference type="InterPro" id="IPR014729">
    <property type="entry name" value="Rossmann-like_a/b/a_fold"/>
</dbReference>
<dbReference type="InterPro" id="IPR012796">
    <property type="entry name" value="Lysidine-tRNA-synth_C"/>
</dbReference>
<comment type="domain">
    <text evidence="8">The N-terminal region contains the highly conserved SGGXDS motif, predicted to be a P-loop motif involved in ATP binding.</text>
</comment>
<reference evidence="10 11" key="1">
    <citation type="submission" date="2021-03" db="EMBL/GenBank/DDBJ databases">
        <title>Isolation and description of Capnocytophaga bilenii sp. nov., a novel Capnocytophaga species, isolated from a gingivitis subject.</title>
        <authorList>
            <person name="Antezack A."/>
            <person name="Monnet-Corti V."/>
            <person name="La Scola B."/>
        </authorList>
    </citation>
    <scope>NUCLEOTIDE SEQUENCE [LARGE SCALE GENOMIC DNA]</scope>
    <source>
        <strain evidence="10 11">Marseille-Q4570</strain>
    </source>
</reference>
<evidence type="ECO:0000256" key="1">
    <source>
        <dbReference type="ARBA" id="ARBA00004496"/>
    </source>
</evidence>
<proteinExistence type="inferred from homology"/>
<evidence type="ECO:0000259" key="9">
    <source>
        <dbReference type="SMART" id="SM00977"/>
    </source>
</evidence>
<evidence type="ECO:0000313" key="11">
    <source>
        <dbReference type="Proteomes" id="UP000681610"/>
    </source>
</evidence>
<keyword evidence="3 8" id="KW-0436">Ligase</keyword>
<dbReference type="Proteomes" id="UP000681610">
    <property type="component" value="Unassembled WGS sequence"/>
</dbReference>
<evidence type="ECO:0000313" key="10">
    <source>
        <dbReference type="EMBL" id="MBO1884926.1"/>
    </source>
</evidence>
<dbReference type="CDD" id="cd01992">
    <property type="entry name" value="TilS_N"/>
    <property type="match status" value="1"/>
</dbReference>
<gene>
    <name evidence="8 10" type="primary">tilS</name>
    <name evidence="10" type="ORF">J4N46_11015</name>
</gene>
<dbReference type="NCBIfam" id="TIGR02432">
    <property type="entry name" value="lysidine_TilS_N"/>
    <property type="match status" value="1"/>
</dbReference>
<dbReference type="PANTHER" id="PTHR43033">
    <property type="entry name" value="TRNA(ILE)-LYSIDINE SYNTHASE-RELATED"/>
    <property type="match status" value="1"/>
</dbReference>
<keyword evidence="6 8" id="KW-0067">ATP-binding</keyword>
<dbReference type="InterPro" id="IPR012094">
    <property type="entry name" value="tRNA_Ile_lys_synt"/>
</dbReference>
<sequence length="418" mass="47602">MKKWLVAISGGVDSVVLAHLLHSQGIEIVLAHCNFSLRGAESDADEAFVRQYAATLGVALEVVCFNTKQYAKDCGLNTQLAARELRYRWFAEMAKKHHCSAIATAHHANDNIETFIINLSRGSGLDGLLGIPQQTAQLVRPLLHMQRAEILSYAQQHGLQWREDSSNHTDKYVRNRIRHHITPQLLQVHPNFVANFQQTQAYLQQASRLIDAYIAQIQKQAFLNDTFPIKIAVKVLENTPERTLVLHKLFYKYGFHNPPDLEQLFFKAEAGKYIVSATHQLVKDKDCVFLKERIAQAQEYTIERNTVAISEPIALCFNFLAHPIDNTPYSICIAADKLQYPLLLRHKREGDVFYPLGFGRKKKLSKFFIDEKYSQIARESQWLLCNGDGAIIWVVGKRMDSRFAPNDTTTAVLMIEQP</sequence>
<keyword evidence="4 8" id="KW-0819">tRNA processing</keyword>
<evidence type="ECO:0000256" key="2">
    <source>
        <dbReference type="ARBA" id="ARBA00022490"/>
    </source>
</evidence>
<name>A0ABS3Q018_9FLAO</name>
<feature type="domain" description="Lysidine-tRNA(Ile) synthetase C-terminal" evidence="9">
    <location>
        <begin position="342"/>
        <end position="415"/>
    </location>
</feature>
<keyword evidence="2 8" id="KW-0963">Cytoplasm</keyword>
<dbReference type="SMART" id="SM00977">
    <property type="entry name" value="TilS_C"/>
    <property type="match status" value="1"/>
</dbReference>
<organism evidence="10 11">
    <name type="scientific">Capnocytophaga bilenii</name>
    <dbReference type="NCBI Taxonomy" id="2819369"/>
    <lineage>
        <taxon>Bacteria</taxon>
        <taxon>Pseudomonadati</taxon>
        <taxon>Bacteroidota</taxon>
        <taxon>Flavobacteriia</taxon>
        <taxon>Flavobacteriales</taxon>
        <taxon>Flavobacteriaceae</taxon>
        <taxon>Capnocytophaga</taxon>
    </lineage>
</organism>
<dbReference type="GO" id="GO:0032267">
    <property type="term" value="F:tRNA(Ile)-lysidine synthase activity"/>
    <property type="evidence" value="ECO:0007669"/>
    <property type="project" value="UniProtKB-EC"/>
</dbReference>
<dbReference type="Gene3D" id="3.40.50.620">
    <property type="entry name" value="HUPs"/>
    <property type="match status" value="1"/>
</dbReference>
<dbReference type="EMBL" id="JAGDYP010000009">
    <property type="protein sequence ID" value="MBO1884926.1"/>
    <property type="molecule type" value="Genomic_DNA"/>
</dbReference>
<dbReference type="EC" id="6.3.4.19" evidence="8"/>
<evidence type="ECO:0000256" key="5">
    <source>
        <dbReference type="ARBA" id="ARBA00022741"/>
    </source>
</evidence>
<accession>A0ABS3Q018</accession>
<comment type="function">
    <text evidence="8">Ligates lysine onto the cytidine present at position 34 of the AUA codon-specific tRNA(Ile) that contains the anticodon CAU, in an ATP-dependent manner. Cytidine is converted to lysidine, thus changing the amino acid specificity of the tRNA from methionine to isoleucine.</text>
</comment>
<comment type="similarity">
    <text evidence="8">Belongs to the tRNA(Ile)-lysidine synthase family.</text>
</comment>
<dbReference type="InterPro" id="IPR012795">
    <property type="entry name" value="tRNA_Ile_lys_synt_N"/>
</dbReference>
<keyword evidence="11" id="KW-1185">Reference proteome</keyword>
<protein>
    <recommendedName>
        <fullName evidence="8">tRNA(Ile)-lysidine synthase</fullName>
        <ecNumber evidence="8">6.3.4.19</ecNumber>
    </recommendedName>
    <alternativeName>
        <fullName evidence="8">tRNA(Ile)-2-lysyl-cytidine synthase</fullName>
    </alternativeName>
    <alternativeName>
        <fullName evidence="8">tRNA(Ile)-lysidine synthetase</fullName>
    </alternativeName>
</protein>
<dbReference type="HAMAP" id="MF_01161">
    <property type="entry name" value="tRNA_Ile_lys_synt"/>
    <property type="match status" value="1"/>
</dbReference>
<dbReference type="NCBIfam" id="TIGR02433">
    <property type="entry name" value="lysidine_TilS_C"/>
    <property type="match status" value="1"/>
</dbReference>
<dbReference type="SUPFAM" id="SSF52402">
    <property type="entry name" value="Adenine nucleotide alpha hydrolases-like"/>
    <property type="match status" value="1"/>
</dbReference>
<comment type="catalytic activity">
    <reaction evidence="7 8">
        <text>cytidine(34) in tRNA(Ile2) + L-lysine + ATP = lysidine(34) in tRNA(Ile2) + AMP + diphosphate + H(+)</text>
        <dbReference type="Rhea" id="RHEA:43744"/>
        <dbReference type="Rhea" id="RHEA-COMP:10625"/>
        <dbReference type="Rhea" id="RHEA-COMP:10670"/>
        <dbReference type="ChEBI" id="CHEBI:15378"/>
        <dbReference type="ChEBI" id="CHEBI:30616"/>
        <dbReference type="ChEBI" id="CHEBI:32551"/>
        <dbReference type="ChEBI" id="CHEBI:33019"/>
        <dbReference type="ChEBI" id="CHEBI:82748"/>
        <dbReference type="ChEBI" id="CHEBI:83665"/>
        <dbReference type="ChEBI" id="CHEBI:456215"/>
        <dbReference type="EC" id="6.3.4.19"/>
    </reaction>
</comment>
<dbReference type="InterPro" id="IPR011063">
    <property type="entry name" value="TilS/TtcA_N"/>
</dbReference>
<evidence type="ECO:0000256" key="7">
    <source>
        <dbReference type="ARBA" id="ARBA00048539"/>
    </source>
</evidence>
<comment type="caution">
    <text evidence="10">The sequence shown here is derived from an EMBL/GenBank/DDBJ whole genome shotgun (WGS) entry which is preliminary data.</text>
</comment>
<comment type="subcellular location">
    <subcellularLocation>
        <location evidence="1 8">Cytoplasm</location>
    </subcellularLocation>
</comment>